<evidence type="ECO:0000313" key="3">
    <source>
        <dbReference type="Proteomes" id="UP000245771"/>
    </source>
</evidence>
<dbReference type="AlphaFoldDB" id="A0A316V8K9"/>
<dbReference type="InParanoid" id="A0A316V8K9"/>
<evidence type="ECO:0000256" key="1">
    <source>
        <dbReference type="SAM" id="Phobius"/>
    </source>
</evidence>
<feature type="transmembrane region" description="Helical" evidence="1">
    <location>
        <begin position="34"/>
        <end position="53"/>
    </location>
</feature>
<accession>A0A316V8K9</accession>
<evidence type="ECO:0008006" key="4">
    <source>
        <dbReference type="Google" id="ProtNLM"/>
    </source>
</evidence>
<reference evidence="2 3" key="1">
    <citation type="journal article" date="2018" name="Mol. Biol. Evol.">
        <title>Broad Genomic Sampling Reveals a Smut Pathogenic Ancestry of the Fungal Clade Ustilaginomycotina.</title>
        <authorList>
            <person name="Kijpornyongpan T."/>
            <person name="Mondo S.J."/>
            <person name="Barry K."/>
            <person name="Sandor L."/>
            <person name="Lee J."/>
            <person name="Lipzen A."/>
            <person name="Pangilinan J."/>
            <person name="LaButti K."/>
            <person name="Hainaut M."/>
            <person name="Henrissat B."/>
            <person name="Grigoriev I.V."/>
            <person name="Spatafora J.W."/>
            <person name="Aime M.C."/>
        </authorList>
    </citation>
    <scope>NUCLEOTIDE SEQUENCE [LARGE SCALE GENOMIC DNA]</scope>
    <source>
        <strain evidence="2 3">MCA 3882</strain>
    </source>
</reference>
<proteinExistence type="predicted"/>
<keyword evidence="1" id="KW-1133">Transmembrane helix</keyword>
<dbReference type="Proteomes" id="UP000245771">
    <property type="component" value="Unassembled WGS sequence"/>
</dbReference>
<evidence type="ECO:0000313" key="2">
    <source>
        <dbReference type="EMBL" id="PWN32523.1"/>
    </source>
</evidence>
<dbReference type="RefSeq" id="XP_025352825.1">
    <property type="nucleotide sequence ID" value="XM_025502821.1"/>
</dbReference>
<dbReference type="EMBL" id="KZ819605">
    <property type="protein sequence ID" value="PWN32523.1"/>
    <property type="molecule type" value="Genomic_DNA"/>
</dbReference>
<organism evidence="2 3">
    <name type="scientific">Meira miltonrushii</name>
    <dbReference type="NCBI Taxonomy" id="1280837"/>
    <lineage>
        <taxon>Eukaryota</taxon>
        <taxon>Fungi</taxon>
        <taxon>Dikarya</taxon>
        <taxon>Basidiomycota</taxon>
        <taxon>Ustilaginomycotina</taxon>
        <taxon>Exobasidiomycetes</taxon>
        <taxon>Exobasidiales</taxon>
        <taxon>Brachybasidiaceae</taxon>
        <taxon>Meira</taxon>
    </lineage>
</organism>
<dbReference type="GeneID" id="37024602"/>
<keyword evidence="1" id="KW-0812">Transmembrane</keyword>
<gene>
    <name evidence="2" type="ORF">FA14DRAFT_74973</name>
</gene>
<name>A0A316V8K9_9BASI</name>
<protein>
    <recommendedName>
        <fullName evidence="4">Transmembrane protein</fullName>
    </recommendedName>
</protein>
<keyword evidence="3" id="KW-1185">Reference proteome</keyword>
<keyword evidence="1" id="KW-0472">Membrane</keyword>
<sequence>MMKKVIITQRFEKKTDEWTHIWSRRSHLGVLQRYLLLPRTFVFSNLSAFLFNLPAAATFRLPDQFMQLANILVIQPPRQVVLLSYFLFHSSRCKCSVFANSFLPSASLRIALTSSVICSFDLLGAEMTAKICIKQKSKRRIIFILVCCCYETLVQRK</sequence>